<dbReference type="Pfam" id="PF25917">
    <property type="entry name" value="BSH_RND"/>
    <property type="match status" value="1"/>
</dbReference>
<dbReference type="PANTHER" id="PTHR30158">
    <property type="entry name" value="ACRA/E-RELATED COMPONENT OF DRUG EFFLUX TRANSPORTER"/>
    <property type="match status" value="1"/>
</dbReference>
<dbReference type="GO" id="GO:0030313">
    <property type="term" value="C:cell envelope"/>
    <property type="evidence" value="ECO:0007669"/>
    <property type="project" value="UniProtKB-SubCell"/>
</dbReference>
<dbReference type="NCBIfam" id="TIGR01730">
    <property type="entry name" value="RND_mfp"/>
    <property type="match status" value="1"/>
</dbReference>
<dbReference type="SUPFAM" id="SSF111369">
    <property type="entry name" value="HlyD-like secretion proteins"/>
    <property type="match status" value="1"/>
</dbReference>
<dbReference type="GO" id="GO:0046677">
    <property type="term" value="P:response to antibiotic"/>
    <property type="evidence" value="ECO:0007669"/>
    <property type="project" value="TreeGrafter"/>
</dbReference>
<feature type="domain" description="Multidrug resistance protein MdtA-like alpha-helical hairpin" evidence="4">
    <location>
        <begin position="101"/>
        <end position="167"/>
    </location>
</feature>
<feature type="domain" description="Multidrug resistance protein MdtA-like C-terminal permuted SH3" evidence="7">
    <location>
        <begin position="298"/>
        <end position="358"/>
    </location>
</feature>
<dbReference type="InterPro" id="IPR006143">
    <property type="entry name" value="RND_pump_MFP"/>
</dbReference>
<dbReference type="InterPro" id="IPR058624">
    <property type="entry name" value="MdtA-like_HH"/>
</dbReference>
<organism evidence="8 9">
    <name type="scientific">Rhizobium tropici</name>
    <dbReference type="NCBI Taxonomy" id="398"/>
    <lineage>
        <taxon>Bacteria</taxon>
        <taxon>Pseudomonadati</taxon>
        <taxon>Pseudomonadota</taxon>
        <taxon>Alphaproteobacteria</taxon>
        <taxon>Hyphomicrobiales</taxon>
        <taxon>Rhizobiaceae</taxon>
        <taxon>Rhizobium/Agrobacterium group</taxon>
        <taxon>Rhizobium</taxon>
    </lineage>
</organism>
<evidence type="ECO:0000256" key="1">
    <source>
        <dbReference type="ARBA" id="ARBA00004196"/>
    </source>
</evidence>
<evidence type="ECO:0000313" key="9">
    <source>
        <dbReference type="Proteomes" id="UP000251205"/>
    </source>
</evidence>
<name>A0A329YBA9_RHITR</name>
<dbReference type="InterPro" id="IPR058627">
    <property type="entry name" value="MdtA-like_C"/>
</dbReference>
<feature type="signal peptide" evidence="3">
    <location>
        <begin position="1"/>
        <end position="22"/>
    </location>
</feature>
<dbReference type="AlphaFoldDB" id="A0A329YBA9"/>
<sequence length="378" mass="40407">MRNVSCHLLAFTFLSFATSASAQMPGAGGPPPVGVVTVTETAINETTEFNGRIEATDKVNIVARVSAFLEEQLFTEGADVKKGDLLFRLERPPYEADLEAKAASVAEAQATLENANIAFDRADQMHKSGSGSQSTLDNALATQRTSAAQLRSAQAALRSSQINLDYTEIRSPIDGRIGRAAVTVGNVVSASSGTLVTVVSQDPMYVTFPVPTRKLIEFQQKRTSGGSEGLRLRLRLPDGRIYDQTGILDFLDVSVASDTDSITVRGAIANPVIHNGQRELFNDEFVRVIVEAVTPQKVLAIPRAAVLTDQQGDYVYTVGADNVVQIRRIKLGQSTAETATVLDGLAVGDKVVAEGVQRVRPNAPVTPQLLTTQLATKG</sequence>
<dbReference type="GO" id="GO:0022857">
    <property type="term" value="F:transmembrane transporter activity"/>
    <property type="evidence" value="ECO:0007669"/>
    <property type="project" value="InterPro"/>
</dbReference>
<dbReference type="Gene3D" id="2.40.30.170">
    <property type="match status" value="1"/>
</dbReference>
<feature type="domain" description="Multidrug resistance protein MdtA-like beta-barrel" evidence="6">
    <location>
        <begin position="203"/>
        <end position="291"/>
    </location>
</feature>
<evidence type="ECO:0000256" key="2">
    <source>
        <dbReference type="ARBA" id="ARBA00009477"/>
    </source>
</evidence>
<dbReference type="RefSeq" id="WP_112342187.1">
    <property type="nucleotide sequence ID" value="NZ_QMKK01000032.1"/>
</dbReference>
<evidence type="ECO:0000256" key="3">
    <source>
        <dbReference type="SAM" id="SignalP"/>
    </source>
</evidence>
<feature type="chain" id="PRO_5016427485" evidence="3">
    <location>
        <begin position="23"/>
        <end position="378"/>
    </location>
</feature>
<reference evidence="8 9" key="1">
    <citation type="submission" date="2018-06" db="EMBL/GenBank/DDBJ databases">
        <title>Whole Genome Sequence of an efficient microsymbiont, Rhizobium tropici.</title>
        <authorList>
            <person name="Srinivasan R."/>
            <person name="Singh H.V."/>
            <person name="Srivastava R."/>
            <person name="Kumari B."/>
            <person name="Radhakrishna A."/>
        </authorList>
    </citation>
    <scope>NUCLEOTIDE SEQUENCE [LARGE SCALE GENOMIC DNA]</scope>
    <source>
        <strain evidence="8 9">IGFRI Rhizo-19</strain>
    </source>
</reference>
<dbReference type="Pfam" id="PF25944">
    <property type="entry name" value="Beta-barrel_RND"/>
    <property type="match status" value="1"/>
</dbReference>
<gene>
    <name evidence="8" type="ORF">DQ393_12960</name>
</gene>
<evidence type="ECO:0000259" key="5">
    <source>
        <dbReference type="Pfam" id="PF25917"/>
    </source>
</evidence>
<dbReference type="GO" id="GO:0005886">
    <property type="term" value="C:plasma membrane"/>
    <property type="evidence" value="ECO:0007669"/>
    <property type="project" value="TreeGrafter"/>
</dbReference>
<dbReference type="Pfam" id="PF25967">
    <property type="entry name" value="RND-MFP_C"/>
    <property type="match status" value="1"/>
</dbReference>
<dbReference type="EMBL" id="QMKK01000032">
    <property type="protein sequence ID" value="RAX41171.1"/>
    <property type="molecule type" value="Genomic_DNA"/>
</dbReference>
<comment type="subcellular location">
    <subcellularLocation>
        <location evidence="1">Cell envelope</location>
    </subcellularLocation>
</comment>
<comment type="similarity">
    <text evidence="2">Belongs to the membrane fusion protein (MFP) (TC 8.A.1) family.</text>
</comment>
<comment type="caution">
    <text evidence="8">The sequence shown here is derived from an EMBL/GenBank/DDBJ whole genome shotgun (WGS) entry which is preliminary data.</text>
</comment>
<dbReference type="Gene3D" id="2.40.420.20">
    <property type="match status" value="1"/>
</dbReference>
<dbReference type="Pfam" id="PF25876">
    <property type="entry name" value="HH_MFP_RND"/>
    <property type="match status" value="1"/>
</dbReference>
<dbReference type="Gene3D" id="1.10.287.470">
    <property type="entry name" value="Helix hairpin bin"/>
    <property type="match status" value="1"/>
</dbReference>
<protein>
    <submittedName>
        <fullName evidence="8">Efflux transporter periplasmic adaptor subunit</fullName>
    </submittedName>
</protein>
<proteinExistence type="inferred from homology"/>
<keyword evidence="3" id="KW-0732">Signal</keyword>
<dbReference type="InterPro" id="IPR058626">
    <property type="entry name" value="MdtA-like_b-barrel"/>
</dbReference>
<dbReference type="PANTHER" id="PTHR30158:SF3">
    <property type="entry name" value="MULTIDRUG EFFLUX PUMP SUBUNIT ACRA-RELATED"/>
    <property type="match status" value="1"/>
</dbReference>
<dbReference type="InterPro" id="IPR058625">
    <property type="entry name" value="MdtA-like_BSH"/>
</dbReference>
<evidence type="ECO:0000259" key="6">
    <source>
        <dbReference type="Pfam" id="PF25944"/>
    </source>
</evidence>
<dbReference type="Proteomes" id="UP000251205">
    <property type="component" value="Unassembled WGS sequence"/>
</dbReference>
<evidence type="ECO:0000313" key="8">
    <source>
        <dbReference type="EMBL" id="RAX41171.1"/>
    </source>
</evidence>
<dbReference type="OrthoDB" id="9816569at2"/>
<dbReference type="Gene3D" id="2.40.50.100">
    <property type="match status" value="1"/>
</dbReference>
<feature type="domain" description="Multidrug resistance protein MdtA-like barrel-sandwich hybrid" evidence="5">
    <location>
        <begin position="58"/>
        <end position="198"/>
    </location>
</feature>
<evidence type="ECO:0000259" key="7">
    <source>
        <dbReference type="Pfam" id="PF25967"/>
    </source>
</evidence>
<evidence type="ECO:0000259" key="4">
    <source>
        <dbReference type="Pfam" id="PF25876"/>
    </source>
</evidence>
<accession>A0A329YBA9</accession>